<name>A0ABV1RQL7_9BACT</name>
<evidence type="ECO:0008006" key="3">
    <source>
        <dbReference type="Google" id="ProtNLM"/>
    </source>
</evidence>
<dbReference type="Proteomes" id="UP001476807">
    <property type="component" value="Unassembled WGS sequence"/>
</dbReference>
<dbReference type="EMBL" id="JBEOKT010000003">
    <property type="protein sequence ID" value="MER2996678.1"/>
    <property type="molecule type" value="Genomic_DNA"/>
</dbReference>
<comment type="caution">
    <text evidence="1">The sequence shown here is derived from an EMBL/GenBank/DDBJ whole genome shotgun (WGS) entry which is preliminary data.</text>
</comment>
<evidence type="ECO:0000313" key="1">
    <source>
        <dbReference type="EMBL" id="MER2996678.1"/>
    </source>
</evidence>
<keyword evidence="2" id="KW-1185">Reference proteome</keyword>
<reference evidence="1 2" key="1">
    <citation type="submission" date="2024-06" db="EMBL/GenBank/DDBJ databases">
        <title>Pontibacter populi HYL7-15.</title>
        <authorList>
            <person name="Kim M.K."/>
        </authorList>
    </citation>
    <scope>NUCLEOTIDE SEQUENCE [LARGE SCALE GENOMIC DNA]</scope>
    <source>
        <strain evidence="1 2">HYL7-15</strain>
    </source>
</reference>
<gene>
    <name evidence="1" type="ORF">ABS362_03925</name>
</gene>
<accession>A0ABV1RQL7</accession>
<sequence length="116" mass="13545">MSAPHVIVAEWHGYSTKTQVEPVMNWIAEWCEKNTCTTLVNDCSNIKSVWFDTIEWFSRIWVQKMKQLGLQNFIHVANPGSFGDRIGERLQSMLSDQVQFLRVGLRADVMNWLENR</sequence>
<proteinExistence type="predicted"/>
<evidence type="ECO:0000313" key="2">
    <source>
        <dbReference type="Proteomes" id="UP001476807"/>
    </source>
</evidence>
<organism evidence="1 2">
    <name type="scientific">Pontibacter populi</name>
    <dbReference type="NCBI Taxonomy" id="890055"/>
    <lineage>
        <taxon>Bacteria</taxon>
        <taxon>Pseudomonadati</taxon>
        <taxon>Bacteroidota</taxon>
        <taxon>Cytophagia</taxon>
        <taxon>Cytophagales</taxon>
        <taxon>Hymenobacteraceae</taxon>
        <taxon>Pontibacter</taxon>
    </lineage>
</organism>
<protein>
    <recommendedName>
        <fullName evidence="3">STAS/SEC14 domain-containing protein</fullName>
    </recommendedName>
</protein>